<gene>
    <name evidence="2" type="ORF">K6T50_12215</name>
</gene>
<organism evidence="2 3">
    <name type="scientific">Halobaculum magnesiiphilum</name>
    <dbReference type="NCBI Taxonomy" id="1017351"/>
    <lineage>
        <taxon>Archaea</taxon>
        <taxon>Methanobacteriati</taxon>
        <taxon>Methanobacteriota</taxon>
        <taxon>Stenosarchaea group</taxon>
        <taxon>Halobacteria</taxon>
        <taxon>Halobacteriales</taxon>
        <taxon>Haloferacaceae</taxon>
        <taxon>Halobaculum</taxon>
    </lineage>
</organism>
<proteinExistence type="predicted"/>
<keyword evidence="1" id="KW-1133">Transmembrane helix</keyword>
<feature type="transmembrane region" description="Helical" evidence="1">
    <location>
        <begin position="95"/>
        <end position="113"/>
    </location>
</feature>
<dbReference type="KEGG" id="hmp:K6T50_12215"/>
<dbReference type="GeneID" id="67178919"/>
<dbReference type="EMBL" id="CP081958">
    <property type="protein sequence ID" value="QZP37049.1"/>
    <property type="molecule type" value="Genomic_DNA"/>
</dbReference>
<feature type="transmembrane region" description="Helical" evidence="1">
    <location>
        <begin position="125"/>
        <end position="146"/>
    </location>
</feature>
<evidence type="ECO:0000313" key="3">
    <source>
        <dbReference type="Proteomes" id="UP000826254"/>
    </source>
</evidence>
<keyword evidence="1" id="KW-0472">Membrane</keyword>
<evidence type="ECO:0000313" key="2">
    <source>
        <dbReference type="EMBL" id="QZP37049.1"/>
    </source>
</evidence>
<name>A0A8T8WB17_9EURY</name>
<protein>
    <submittedName>
        <fullName evidence="2">Uncharacterized protein</fullName>
    </submittedName>
</protein>
<keyword evidence="3" id="KW-1185">Reference proteome</keyword>
<reference evidence="2 3" key="1">
    <citation type="journal article" date="2021" name="Int. J. Syst. Evol. Microbiol.">
        <title>Halobaculum halophilum sp. nov. and Halobaculum salinum sp. nov., isolated from salt lake and saline soil.</title>
        <authorList>
            <person name="Cui H.L."/>
            <person name="Shi X.W."/>
            <person name="Yin X.M."/>
            <person name="Yang X.Y."/>
            <person name="Hou J."/>
            <person name="Zhu L."/>
        </authorList>
    </citation>
    <scope>NUCLEOTIDE SEQUENCE [LARGE SCALE GENOMIC DNA]</scope>
    <source>
        <strain evidence="2 3">NBRC 109044</strain>
    </source>
</reference>
<dbReference type="AlphaFoldDB" id="A0A8T8WB17"/>
<evidence type="ECO:0000256" key="1">
    <source>
        <dbReference type="SAM" id="Phobius"/>
    </source>
</evidence>
<feature type="transmembrane region" description="Helical" evidence="1">
    <location>
        <begin position="67"/>
        <end position="88"/>
    </location>
</feature>
<dbReference type="Proteomes" id="UP000826254">
    <property type="component" value="Chromosome"/>
</dbReference>
<sequence>MVLLLMPSGMAGSRSHKGLNREQYILSHVLVLGGFLLIGIGAVLPWVDKQLQVKVYVLGMQSGLERIGVRRLLVVAGVGVLVEIARLFVSDRRTVLEFVLVGVGGVVAVMTVLTSPFTSLWTPALGVYVTLAGSLLVTLGASIALLSTRLTNHPRTH</sequence>
<accession>A0A8T8WB17</accession>
<keyword evidence="1" id="KW-0812">Transmembrane</keyword>
<feature type="transmembrane region" description="Helical" evidence="1">
    <location>
        <begin position="24"/>
        <end position="47"/>
    </location>
</feature>
<dbReference type="RefSeq" id="WP_222606864.1">
    <property type="nucleotide sequence ID" value="NZ_CP081958.1"/>
</dbReference>